<name>A0ABP9T7A4_9ACTN</name>
<keyword evidence="3" id="KW-1185">Reference proteome</keyword>
<feature type="region of interest" description="Disordered" evidence="1">
    <location>
        <begin position="85"/>
        <end position="109"/>
    </location>
</feature>
<proteinExistence type="predicted"/>
<dbReference type="EMBL" id="BAABJR010000008">
    <property type="protein sequence ID" value="GAA5209919.1"/>
    <property type="molecule type" value="Genomic_DNA"/>
</dbReference>
<organism evidence="2 3">
    <name type="scientific">Streptomyces thinghirensis</name>
    <dbReference type="NCBI Taxonomy" id="551547"/>
    <lineage>
        <taxon>Bacteria</taxon>
        <taxon>Bacillati</taxon>
        <taxon>Actinomycetota</taxon>
        <taxon>Actinomycetes</taxon>
        <taxon>Kitasatosporales</taxon>
        <taxon>Streptomycetaceae</taxon>
        <taxon>Streptomyces</taxon>
    </lineage>
</organism>
<feature type="region of interest" description="Disordered" evidence="1">
    <location>
        <begin position="12"/>
        <end position="36"/>
    </location>
</feature>
<dbReference type="Proteomes" id="UP001499878">
    <property type="component" value="Unassembled WGS sequence"/>
</dbReference>
<protein>
    <submittedName>
        <fullName evidence="2">Uncharacterized protein</fullName>
    </submittedName>
</protein>
<evidence type="ECO:0000313" key="2">
    <source>
        <dbReference type="EMBL" id="GAA5209919.1"/>
    </source>
</evidence>
<sequence length="109" mass="11557">MISVAQLVPDGPHVRGGIAFHSTGSTDTDGGLPVPESACAALNEARPTPDMGMGAPRGSQRHSALRGVNPWLLGSQIGIRNRVRLRDGGRGDGPHPPSRPNYVRYITRL</sequence>
<gene>
    <name evidence="2" type="ORF">GCM10023323_35480</name>
</gene>
<reference evidence="3" key="1">
    <citation type="journal article" date="2019" name="Int. J. Syst. Evol. Microbiol.">
        <title>The Global Catalogue of Microorganisms (GCM) 10K type strain sequencing project: providing services to taxonomists for standard genome sequencing and annotation.</title>
        <authorList>
            <consortium name="The Broad Institute Genomics Platform"/>
            <consortium name="The Broad Institute Genome Sequencing Center for Infectious Disease"/>
            <person name="Wu L."/>
            <person name="Ma J."/>
        </authorList>
    </citation>
    <scope>NUCLEOTIDE SEQUENCE [LARGE SCALE GENOMIC DNA]</scope>
    <source>
        <strain evidence="3">JCM 18306</strain>
    </source>
</reference>
<comment type="caution">
    <text evidence="2">The sequence shown here is derived from an EMBL/GenBank/DDBJ whole genome shotgun (WGS) entry which is preliminary data.</text>
</comment>
<accession>A0ABP9T7A4</accession>
<evidence type="ECO:0000313" key="3">
    <source>
        <dbReference type="Proteomes" id="UP001499878"/>
    </source>
</evidence>
<evidence type="ECO:0000256" key="1">
    <source>
        <dbReference type="SAM" id="MobiDB-lite"/>
    </source>
</evidence>